<keyword evidence="5" id="KW-0106">Calcium</keyword>
<dbReference type="AlphaFoldDB" id="A0A1X2IJW3"/>
<feature type="compositionally biased region" description="Pro residues" evidence="6">
    <location>
        <begin position="71"/>
        <end position="88"/>
    </location>
</feature>
<proteinExistence type="predicted"/>
<feature type="compositionally biased region" description="Low complexity" evidence="6">
    <location>
        <begin position="33"/>
        <end position="53"/>
    </location>
</feature>
<organism evidence="8 9">
    <name type="scientific">Absidia repens</name>
    <dbReference type="NCBI Taxonomy" id="90262"/>
    <lineage>
        <taxon>Eukaryota</taxon>
        <taxon>Fungi</taxon>
        <taxon>Fungi incertae sedis</taxon>
        <taxon>Mucoromycota</taxon>
        <taxon>Mucoromycotina</taxon>
        <taxon>Mucoromycetes</taxon>
        <taxon>Mucorales</taxon>
        <taxon>Cunninghamellaceae</taxon>
        <taxon>Absidia</taxon>
    </lineage>
</organism>
<dbReference type="Gene3D" id="1.10.238.10">
    <property type="entry name" value="EF-hand"/>
    <property type="match status" value="1"/>
</dbReference>
<evidence type="ECO:0000313" key="8">
    <source>
        <dbReference type="EMBL" id="ORZ17077.1"/>
    </source>
</evidence>
<reference evidence="8 9" key="1">
    <citation type="submission" date="2016-07" db="EMBL/GenBank/DDBJ databases">
        <title>Pervasive Adenine N6-methylation of Active Genes in Fungi.</title>
        <authorList>
            <consortium name="DOE Joint Genome Institute"/>
            <person name="Mondo S.J."/>
            <person name="Dannebaum R.O."/>
            <person name="Kuo R.C."/>
            <person name="Labutti K."/>
            <person name="Haridas S."/>
            <person name="Kuo A."/>
            <person name="Salamov A."/>
            <person name="Ahrendt S.R."/>
            <person name="Lipzen A."/>
            <person name="Sullivan W."/>
            <person name="Andreopoulos W.B."/>
            <person name="Clum A."/>
            <person name="Lindquist E."/>
            <person name="Daum C."/>
            <person name="Ramamoorthy G.K."/>
            <person name="Gryganskyi A."/>
            <person name="Culley D."/>
            <person name="Magnuson J.K."/>
            <person name="James T.Y."/>
            <person name="O'Malley M.A."/>
            <person name="Stajich J.E."/>
            <person name="Spatafora J.W."/>
            <person name="Visel A."/>
            <person name="Grigoriev I.V."/>
        </authorList>
    </citation>
    <scope>NUCLEOTIDE SEQUENCE [LARGE SCALE GENOMIC DNA]</scope>
    <source>
        <strain evidence="8 9">NRRL 1336</strain>
    </source>
</reference>
<dbReference type="PROSITE" id="PS50222">
    <property type="entry name" value="EF_HAND_2"/>
    <property type="match status" value="2"/>
</dbReference>
<feature type="compositionally biased region" description="Low complexity" evidence="6">
    <location>
        <begin position="60"/>
        <end position="70"/>
    </location>
</feature>
<dbReference type="GO" id="GO:0005509">
    <property type="term" value="F:calcium ion binding"/>
    <property type="evidence" value="ECO:0007669"/>
    <property type="project" value="InterPro"/>
</dbReference>
<feature type="domain" description="EF-hand" evidence="7">
    <location>
        <begin position="154"/>
        <end position="189"/>
    </location>
</feature>
<keyword evidence="9" id="KW-1185">Reference proteome</keyword>
<comment type="caution">
    <text evidence="8">The sequence shown here is derived from an EMBL/GenBank/DDBJ whole genome shotgun (WGS) entry which is preliminary data.</text>
</comment>
<dbReference type="InterPro" id="IPR011992">
    <property type="entry name" value="EF-hand-dom_pair"/>
</dbReference>
<evidence type="ECO:0000256" key="2">
    <source>
        <dbReference type="ARBA" id="ARBA00022490"/>
    </source>
</evidence>
<evidence type="ECO:0000256" key="4">
    <source>
        <dbReference type="ARBA" id="ARBA00022737"/>
    </source>
</evidence>
<dbReference type="EMBL" id="MCGE01000010">
    <property type="protein sequence ID" value="ORZ17077.1"/>
    <property type="molecule type" value="Genomic_DNA"/>
</dbReference>
<dbReference type="GO" id="GO:0048306">
    <property type="term" value="F:calcium-dependent protein binding"/>
    <property type="evidence" value="ECO:0007669"/>
    <property type="project" value="UniProtKB-ARBA"/>
</dbReference>
<keyword evidence="4" id="KW-0677">Repeat</keyword>
<evidence type="ECO:0000256" key="6">
    <source>
        <dbReference type="SAM" id="MobiDB-lite"/>
    </source>
</evidence>
<dbReference type="Pfam" id="PF13499">
    <property type="entry name" value="EF-hand_7"/>
    <property type="match status" value="2"/>
</dbReference>
<name>A0A1X2IJW3_9FUNG</name>
<dbReference type="OrthoDB" id="186625at2759"/>
<evidence type="ECO:0000259" key="7">
    <source>
        <dbReference type="PROSITE" id="PS50222"/>
    </source>
</evidence>
<sequence length="263" mass="29279">MAYNPNQYGGYQQSPPPTQQQSYGSPHVGGGAPQNQYNQSASQQQQQGYGNYGAPPPPQQQQGYPPQNYGGPPPPPPKQQGQGPPPGADPQLWSWFAAVDTDHSGQLTVDELQRALVNGDWSPFNIETVRLMIGMFDTDNTGTIDFQEFAGLWKYIEDWKKCFQTFDADGSGSIDRNEMQNALRTFGYNLSDRFVSVLIQKFDKYGHGGGQPGKGDVTFDNFVQACVNVKTLTDSFRSFDTDNDGWIQINYEQFLELVIQQKA</sequence>
<dbReference type="PANTHER" id="PTHR46212">
    <property type="entry name" value="PEFLIN"/>
    <property type="match status" value="1"/>
</dbReference>
<dbReference type="SUPFAM" id="SSF47473">
    <property type="entry name" value="EF-hand"/>
    <property type="match status" value="1"/>
</dbReference>
<keyword evidence="3" id="KW-0479">Metal-binding</keyword>
<dbReference type="InterPro" id="IPR002048">
    <property type="entry name" value="EF_hand_dom"/>
</dbReference>
<gene>
    <name evidence="8" type="ORF">BCR42DRAFT_413871</name>
</gene>
<feature type="compositionally biased region" description="Low complexity" evidence="6">
    <location>
        <begin position="7"/>
        <end position="26"/>
    </location>
</feature>
<dbReference type="InterPro" id="IPR051426">
    <property type="entry name" value="Peflin/Sorcin_CaBP"/>
</dbReference>
<dbReference type="PROSITE" id="PS00018">
    <property type="entry name" value="EF_HAND_1"/>
    <property type="match status" value="2"/>
</dbReference>
<feature type="region of interest" description="Disordered" evidence="6">
    <location>
        <begin position="1"/>
        <end position="92"/>
    </location>
</feature>
<evidence type="ECO:0000256" key="3">
    <source>
        <dbReference type="ARBA" id="ARBA00022723"/>
    </source>
</evidence>
<evidence type="ECO:0000256" key="5">
    <source>
        <dbReference type="ARBA" id="ARBA00022837"/>
    </source>
</evidence>
<keyword evidence="2" id="KW-0963">Cytoplasm</keyword>
<dbReference type="SMART" id="SM00054">
    <property type="entry name" value="EFh"/>
    <property type="match status" value="4"/>
</dbReference>
<dbReference type="GO" id="GO:0005737">
    <property type="term" value="C:cytoplasm"/>
    <property type="evidence" value="ECO:0007669"/>
    <property type="project" value="UniProtKB-SubCell"/>
</dbReference>
<feature type="domain" description="EF-hand" evidence="7">
    <location>
        <begin position="87"/>
        <end position="122"/>
    </location>
</feature>
<evidence type="ECO:0000313" key="9">
    <source>
        <dbReference type="Proteomes" id="UP000193560"/>
    </source>
</evidence>
<evidence type="ECO:0000256" key="1">
    <source>
        <dbReference type="ARBA" id="ARBA00004496"/>
    </source>
</evidence>
<dbReference type="Proteomes" id="UP000193560">
    <property type="component" value="Unassembled WGS sequence"/>
</dbReference>
<dbReference type="InterPro" id="IPR018247">
    <property type="entry name" value="EF_Hand_1_Ca_BS"/>
</dbReference>
<protein>
    <recommendedName>
        <fullName evidence="7">EF-hand domain-containing protein</fullName>
    </recommendedName>
</protein>
<dbReference type="STRING" id="90262.A0A1X2IJW3"/>
<accession>A0A1X2IJW3</accession>
<dbReference type="PANTHER" id="PTHR46212:SF3">
    <property type="entry name" value="GH27120P"/>
    <property type="match status" value="1"/>
</dbReference>
<comment type="subcellular location">
    <subcellularLocation>
        <location evidence="1">Cytoplasm</location>
    </subcellularLocation>
</comment>